<reference evidence="5" key="2">
    <citation type="submission" date="2020-05" db="EMBL/GenBank/DDBJ databases">
        <authorList>
            <person name="Kim H.-S."/>
            <person name="Proctor R.H."/>
            <person name="Brown D.W."/>
        </authorList>
    </citation>
    <scope>NUCLEOTIDE SEQUENCE</scope>
    <source>
        <strain evidence="5">NRRL 45417</strain>
    </source>
</reference>
<dbReference type="Gene3D" id="3.40.50.300">
    <property type="entry name" value="P-loop containing nucleotide triphosphate hydrolases"/>
    <property type="match status" value="1"/>
</dbReference>
<feature type="domain" description="Helicase C-terminal" evidence="4">
    <location>
        <begin position="420"/>
        <end position="573"/>
    </location>
</feature>
<gene>
    <name evidence="5" type="ORF">FGADI_2402</name>
</gene>
<dbReference type="Pfam" id="PF00176">
    <property type="entry name" value="SNF2-rel_dom"/>
    <property type="match status" value="1"/>
</dbReference>
<dbReference type="InterPro" id="IPR050628">
    <property type="entry name" value="SNF2_RAD54_helicase_TF"/>
</dbReference>
<sequence length="573" mass="64429">MMNSVTAERPEELLLTMNQATTGVLMGLKNDRHSAIMTDVTRRCFGMDDQCASVLVYGALVDAENVGRILAEHKLWLQHPNNELTLFEPYFNPQWLSPPGQEFQYHVSMGKLDIKEPVPFTEKDRSRISQLLDSATGPQEFSEPQCNDVLITELKPYQKKALAMMVEKESGVFIGDGAEFPALWERLHDGDTCSSTTNRDFECIQLLSARHRWCLTGTPIHNRIEDLGALVELLRVSPFDTPSSFYWHFIAPNRTGEEERWRRLRLLVNAISLRRTKQGIYDELDLAPPIRIEMPIELDGDEKSIYDRLVRSFVRCTGPFGSPNSTFQLLLRLRQVCDHGRDLLPSKILVWLDQGSSNPSDPVLYTSYCDGCGKPIGDGQGLSHPGLSQICKKCQEPPIFSGSVSKEDSFNRTTYRASSKVKVLLQTLGQDKEQDQSTLVGSIIFSEWLSMLNLVAKALAINGYSFERYDGRMSPAQRDKALSKFRDDPQCHVLLATLKSAGVGIDLSVASRVHLLEPGWNPMLEQQALDRVHRLGQARQVIVRCYYVAGPNSVEEVILTTSIPLPTTSTLQN</sequence>
<evidence type="ECO:0000256" key="1">
    <source>
        <dbReference type="ARBA" id="ARBA00022741"/>
    </source>
</evidence>
<accession>A0A8H4TIL5</accession>
<dbReference type="GO" id="GO:0006281">
    <property type="term" value="P:DNA repair"/>
    <property type="evidence" value="ECO:0007669"/>
    <property type="project" value="TreeGrafter"/>
</dbReference>
<name>A0A8H4TIL5_9HYPO</name>
<keyword evidence="3" id="KW-0067">ATP-binding</keyword>
<dbReference type="GO" id="GO:0005634">
    <property type="term" value="C:nucleus"/>
    <property type="evidence" value="ECO:0007669"/>
    <property type="project" value="TreeGrafter"/>
</dbReference>
<comment type="caution">
    <text evidence="5">The sequence shown here is derived from an EMBL/GenBank/DDBJ whole genome shotgun (WGS) entry which is preliminary data.</text>
</comment>
<dbReference type="GO" id="GO:0008094">
    <property type="term" value="F:ATP-dependent activity, acting on DNA"/>
    <property type="evidence" value="ECO:0007669"/>
    <property type="project" value="TreeGrafter"/>
</dbReference>
<dbReference type="EMBL" id="JABFAI010000052">
    <property type="protein sequence ID" value="KAF4958479.1"/>
    <property type="molecule type" value="Genomic_DNA"/>
</dbReference>
<dbReference type="Gene3D" id="3.40.50.10810">
    <property type="entry name" value="Tandem AAA-ATPase domain"/>
    <property type="match status" value="1"/>
</dbReference>
<organism evidence="5 6">
    <name type="scientific">Fusarium gaditjirri</name>
    <dbReference type="NCBI Taxonomy" id="282569"/>
    <lineage>
        <taxon>Eukaryota</taxon>
        <taxon>Fungi</taxon>
        <taxon>Dikarya</taxon>
        <taxon>Ascomycota</taxon>
        <taxon>Pezizomycotina</taxon>
        <taxon>Sordariomycetes</taxon>
        <taxon>Hypocreomycetidae</taxon>
        <taxon>Hypocreales</taxon>
        <taxon>Nectriaceae</taxon>
        <taxon>Fusarium</taxon>
        <taxon>Fusarium nisikadoi species complex</taxon>
    </lineage>
</organism>
<keyword evidence="2" id="KW-0378">Hydrolase</keyword>
<dbReference type="GO" id="GO:0005524">
    <property type="term" value="F:ATP binding"/>
    <property type="evidence" value="ECO:0007669"/>
    <property type="project" value="UniProtKB-KW"/>
</dbReference>
<dbReference type="OrthoDB" id="448448at2759"/>
<evidence type="ECO:0000256" key="3">
    <source>
        <dbReference type="ARBA" id="ARBA00022840"/>
    </source>
</evidence>
<evidence type="ECO:0000313" key="6">
    <source>
        <dbReference type="Proteomes" id="UP000604273"/>
    </source>
</evidence>
<dbReference type="SUPFAM" id="SSF52540">
    <property type="entry name" value="P-loop containing nucleoside triphosphate hydrolases"/>
    <property type="match status" value="2"/>
</dbReference>
<dbReference type="Proteomes" id="UP000604273">
    <property type="component" value="Unassembled WGS sequence"/>
</dbReference>
<dbReference type="SMART" id="SM00490">
    <property type="entry name" value="HELICc"/>
    <property type="match status" value="1"/>
</dbReference>
<dbReference type="Pfam" id="PF00271">
    <property type="entry name" value="Helicase_C"/>
    <property type="match status" value="1"/>
</dbReference>
<evidence type="ECO:0000313" key="5">
    <source>
        <dbReference type="EMBL" id="KAF4958479.1"/>
    </source>
</evidence>
<keyword evidence="6" id="KW-1185">Reference proteome</keyword>
<dbReference type="InterPro" id="IPR049730">
    <property type="entry name" value="SNF2/RAD54-like_C"/>
</dbReference>
<dbReference type="CDD" id="cd18793">
    <property type="entry name" value="SF2_C_SNF"/>
    <property type="match status" value="1"/>
</dbReference>
<evidence type="ECO:0000256" key="2">
    <source>
        <dbReference type="ARBA" id="ARBA00022801"/>
    </source>
</evidence>
<dbReference type="PANTHER" id="PTHR45626">
    <property type="entry name" value="TRANSCRIPTION TERMINATION FACTOR 2-RELATED"/>
    <property type="match status" value="1"/>
</dbReference>
<dbReference type="GO" id="GO:0016787">
    <property type="term" value="F:hydrolase activity"/>
    <property type="evidence" value="ECO:0007669"/>
    <property type="project" value="UniProtKB-KW"/>
</dbReference>
<dbReference type="PROSITE" id="PS51194">
    <property type="entry name" value="HELICASE_CTER"/>
    <property type="match status" value="1"/>
</dbReference>
<dbReference type="InterPro" id="IPR038718">
    <property type="entry name" value="SNF2-like_sf"/>
</dbReference>
<proteinExistence type="predicted"/>
<protein>
    <recommendedName>
        <fullName evidence="4">Helicase C-terminal domain-containing protein</fullName>
    </recommendedName>
</protein>
<dbReference type="InterPro" id="IPR027417">
    <property type="entry name" value="P-loop_NTPase"/>
</dbReference>
<reference evidence="5" key="1">
    <citation type="journal article" date="2020" name="BMC Genomics">
        <title>Correction to: Identification and distribution of gene clusters required for synthesis of sphingolipid metabolism inhibitors in diverse species of the filamentous fungus Fusarium.</title>
        <authorList>
            <person name="Kim H.S."/>
            <person name="Lohmar J.M."/>
            <person name="Busman M."/>
            <person name="Brown D.W."/>
            <person name="Naumann T.A."/>
            <person name="Divon H.H."/>
            <person name="Lysoe E."/>
            <person name="Uhlig S."/>
            <person name="Proctor R.H."/>
        </authorList>
    </citation>
    <scope>NUCLEOTIDE SEQUENCE</scope>
    <source>
        <strain evidence="5">NRRL 45417</strain>
    </source>
</reference>
<keyword evidence="1" id="KW-0547">Nucleotide-binding</keyword>
<dbReference type="InterPro" id="IPR000330">
    <property type="entry name" value="SNF2_N"/>
</dbReference>
<dbReference type="InterPro" id="IPR001650">
    <property type="entry name" value="Helicase_C-like"/>
</dbReference>
<evidence type="ECO:0000259" key="4">
    <source>
        <dbReference type="PROSITE" id="PS51194"/>
    </source>
</evidence>
<dbReference type="AlphaFoldDB" id="A0A8H4TIL5"/>